<reference evidence="1 2" key="1">
    <citation type="journal article" date="2019" name="Nat. Med.">
        <title>A library of human gut bacterial isolates paired with longitudinal multiomics data enables mechanistic microbiome research.</title>
        <authorList>
            <person name="Poyet M."/>
            <person name="Groussin M."/>
            <person name="Gibbons S.M."/>
            <person name="Avila-Pacheco J."/>
            <person name="Jiang X."/>
            <person name="Kearney S.M."/>
            <person name="Perrotta A.R."/>
            <person name="Berdy B."/>
            <person name="Zhao S."/>
            <person name="Lieberman T.D."/>
            <person name="Swanson P.K."/>
            <person name="Smith M."/>
            <person name="Roesemann S."/>
            <person name="Alexander J.E."/>
            <person name="Rich S.A."/>
            <person name="Livny J."/>
            <person name="Vlamakis H."/>
            <person name="Clish C."/>
            <person name="Bullock K."/>
            <person name="Deik A."/>
            <person name="Scott J."/>
            <person name="Pierce K.A."/>
            <person name="Xavier R.J."/>
            <person name="Alm E.J."/>
        </authorList>
    </citation>
    <scope>NUCLEOTIDE SEQUENCE [LARGE SCALE GENOMIC DNA]</scope>
    <source>
        <strain evidence="1 2">BIOML-A20</strain>
    </source>
</reference>
<comment type="caution">
    <text evidence="1">The sequence shown here is derived from an EMBL/GenBank/DDBJ whole genome shotgun (WGS) entry which is preliminary data.</text>
</comment>
<proteinExistence type="predicted"/>
<dbReference type="RefSeq" id="WP_161159401.1">
    <property type="nucleotide sequence ID" value="NZ_WWSR01000001.1"/>
</dbReference>
<sequence>MTTRKDRNVRRIVSSIEASLHPDKYYEFDLDQSGFPVFSDKNIAFVNGLVNNDSNYTWIDQGTIHDKYVDASNGDACAIREAVYFTNKMNSTHLAAVTVKGDQDTLMGKMNAELKRLCEIKEDLQGGSGEKGDEGEAELTGGTLITAAYLVSQYANNNKLASSLLEKDFEFRANLVASIARATTNMTYRLLPEEDPSDLKCNRSNFSFATKFCHHGCRNLSRREVNSSYIYDTDNFCIYDTVVGTMLPYYADAYIDYGSNESEWLNEWCKKYNDTPLSRYGNRYAWIRGTINKLVATPDEDVENADAQVARGYLGYLDLYSHIVDGINEWRKQENQTVGSNNGSAPDIGFHEVDLMIWYFFKGSRLDRAKDKMK</sequence>
<dbReference type="AlphaFoldDB" id="A0A6N9JG31"/>
<evidence type="ECO:0000313" key="2">
    <source>
        <dbReference type="Proteomes" id="UP000469380"/>
    </source>
</evidence>
<dbReference type="Proteomes" id="UP000469380">
    <property type="component" value="Unassembled WGS sequence"/>
</dbReference>
<evidence type="ECO:0000313" key="1">
    <source>
        <dbReference type="EMBL" id="MZJ38490.1"/>
    </source>
</evidence>
<gene>
    <name evidence="1" type="ORF">GT464_00755</name>
</gene>
<protein>
    <submittedName>
        <fullName evidence="1">Uncharacterized protein</fullName>
    </submittedName>
</protein>
<accession>A0A6N9JG31</accession>
<name>A0A6N9JG31_9ACTN</name>
<organism evidence="1 2">
    <name type="scientific">Collinsella aerofaciens</name>
    <dbReference type="NCBI Taxonomy" id="74426"/>
    <lineage>
        <taxon>Bacteria</taxon>
        <taxon>Bacillati</taxon>
        <taxon>Actinomycetota</taxon>
        <taxon>Coriobacteriia</taxon>
        <taxon>Coriobacteriales</taxon>
        <taxon>Coriobacteriaceae</taxon>
        <taxon>Collinsella</taxon>
    </lineage>
</organism>
<dbReference type="EMBL" id="WWSR01000001">
    <property type="protein sequence ID" value="MZJ38490.1"/>
    <property type="molecule type" value="Genomic_DNA"/>
</dbReference>